<protein>
    <submittedName>
        <fullName evidence="2">Uncharacterized protein</fullName>
    </submittedName>
</protein>
<dbReference type="OrthoDB" id="361663at2"/>
<evidence type="ECO:0000313" key="3">
    <source>
        <dbReference type="Proteomes" id="UP000003571"/>
    </source>
</evidence>
<organism evidence="2 3">
    <name type="scientific">Treponema saccharophilum DSM 2985</name>
    <dbReference type="NCBI Taxonomy" id="907348"/>
    <lineage>
        <taxon>Bacteria</taxon>
        <taxon>Pseudomonadati</taxon>
        <taxon>Spirochaetota</taxon>
        <taxon>Spirochaetia</taxon>
        <taxon>Spirochaetales</taxon>
        <taxon>Treponemataceae</taxon>
        <taxon>Treponema</taxon>
    </lineage>
</organism>
<name>H7ENV5_9SPIR</name>
<accession>H7ENV5</accession>
<feature type="chain" id="PRO_5003608812" evidence="1">
    <location>
        <begin position="22"/>
        <end position="146"/>
    </location>
</feature>
<dbReference type="EMBL" id="AGRW01000054">
    <property type="protein sequence ID" value="EIC00588.1"/>
    <property type="molecule type" value="Genomic_DNA"/>
</dbReference>
<sequence>MKKSLIVSALLFAAMAFSASAQDSKKEQEYKYPFQEAKISYHNVTVYKVLDHKDAYLVMYAKGHGSVGSVSIPKKWYEKDESNHAKLAFRPLPKGMAPWMTVVTKEGSFNHVILTMPVSRMSASWGVADSNLVVSDKDKDSLEMVY</sequence>
<keyword evidence="1" id="KW-0732">Signal</keyword>
<keyword evidence="3" id="KW-1185">Reference proteome</keyword>
<reference evidence="2 3" key="1">
    <citation type="submission" date="2011-09" db="EMBL/GenBank/DDBJ databases">
        <title>The draft genome of Treponema saccharophilum DSM 2985.</title>
        <authorList>
            <consortium name="US DOE Joint Genome Institute (JGI-PGF)"/>
            <person name="Lucas S."/>
            <person name="Copeland A."/>
            <person name="Lapidus A."/>
            <person name="Glavina del Rio T."/>
            <person name="Dalin E."/>
            <person name="Tice H."/>
            <person name="Bruce D."/>
            <person name="Goodwin L."/>
            <person name="Pitluck S."/>
            <person name="Peters L."/>
            <person name="Kyrpides N."/>
            <person name="Mavromatis K."/>
            <person name="Ivanova N."/>
            <person name="Markowitz V."/>
            <person name="Cheng J.-F."/>
            <person name="Hugenholtz P."/>
            <person name="Woyke T."/>
            <person name="Wu D."/>
            <person name="Gronow S."/>
            <person name="Wellnitz S."/>
            <person name="Brambilla E."/>
            <person name="Klenk H.-P."/>
            <person name="Eisen J.A."/>
        </authorList>
    </citation>
    <scope>NUCLEOTIDE SEQUENCE [LARGE SCALE GENOMIC DNA]</scope>
    <source>
        <strain evidence="2 3">DSM 2985</strain>
    </source>
</reference>
<evidence type="ECO:0000256" key="1">
    <source>
        <dbReference type="SAM" id="SignalP"/>
    </source>
</evidence>
<dbReference type="PATRIC" id="fig|907348.3.peg.2641"/>
<proteinExistence type="predicted"/>
<dbReference type="AlphaFoldDB" id="H7ENV5"/>
<feature type="signal peptide" evidence="1">
    <location>
        <begin position="1"/>
        <end position="21"/>
    </location>
</feature>
<comment type="caution">
    <text evidence="2">The sequence shown here is derived from an EMBL/GenBank/DDBJ whole genome shotgun (WGS) entry which is preliminary data.</text>
</comment>
<dbReference type="eggNOG" id="ENOG5031DNE">
    <property type="taxonomic scope" value="Bacteria"/>
</dbReference>
<dbReference type="Proteomes" id="UP000003571">
    <property type="component" value="Unassembled WGS sequence"/>
</dbReference>
<dbReference type="RefSeq" id="WP_002706243.1">
    <property type="nucleotide sequence ID" value="NZ_AGRW01000054.1"/>
</dbReference>
<dbReference type="STRING" id="907348.TresaDRAFT_0061"/>
<gene>
    <name evidence="2" type="ORF">TresaDRAFT_0061</name>
</gene>
<evidence type="ECO:0000313" key="2">
    <source>
        <dbReference type="EMBL" id="EIC00588.1"/>
    </source>
</evidence>